<evidence type="ECO:0000313" key="3">
    <source>
        <dbReference type="Proteomes" id="UP000599523"/>
    </source>
</evidence>
<dbReference type="InterPro" id="IPR052020">
    <property type="entry name" value="Cyclic_di-GMP/3'3'-cGAMP_PDE"/>
</dbReference>
<comment type="caution">
    <text evidence="2">The sequence shown here is derived from an EMBL/GenBank/DDBJ whole genome shotgun (WGS) entry which is preliminary data.</text>
</comment>
<dbReference type="Pfam" id="PF13487">
    <property type="entry name" value="HD_5"/>
    <property type="match status" value="1"/>
</dbReference>
<dbReference type="AlphaFoldDB" id="A0A972J938"/>
<dbReference type="SUPFAM" id="SSF109604">
    <property type="entry name" value="HD-domain/PDEase-like"/>
    <property type="match status" value="1"/>
</dbReference>
<sequence>MNTSQREPLDEIVLDGAAPAPLTEPESVRLQREAHERKHTLAQVGRMMGDLHILRCKRDAAYKALARAHQETLFRLALVGSLRRGEDGQRILRIGALSALLARAAGCPMEWCELIYQAAPLHDVGYGATGADASSLPEGESHVRLGAMLLGGTDLPVLKLAAEIAITHHERWDGSGFPHCLSRGAIPLSGRIVGLVDHFDSLPGFNVGVEMASDALVRSQLTSSVGSSFDPTLVEQLSEIVPKARTMRAFLSSQAIGYHDPGWDTDWWSVF</sequence>
<evidence type="ECO:0000259" key="1">
    <source>
        <dbReference type="PROSITE" id="PS51832"/>
    </source>
</evidence>
<dbReference type="PANTHER" id="PTHR45228">
    <property type="entry name" value="CYCLIC DI-GMP PHOSPHODIESTERASE TM_0186-RELATED"/>
    <property type="match status" value="1"/>
</dbReference>
<reference evidence="2" key="1">
    <citation type="submission" date="2019-12" db="EMBL/GenBank/DDBJ databases">
        <title>Comparative genomics gives insights into the taxonomy of the Azoarcus-Aromatoleum group and reveals separate origins of nif in the plant-associated Azoarcus and non-plant-associated Aromatoleum sub-groups.</title>
        <authorList>
            <person name="Lafos M."/>
            <person name="Maluk M."/>
            <person name="Batista M."/>
            <person name="Junghare M."/>
            <person name="Carmona M."/>
            <person name="Faoro H."/>
            <person name="Cruz L.M."/>
            <person name="Battistoni F."/>
            <person name="De Souza E."/>
            <person name="Pedrosa F."/>
            <person name="Chen W.-M."/>
            <person name="Poole P.S."/>
            <person name="Dixon R.A."/>
            <person name="James E.K."/>
        </authorList>
    </citation>
    <scope>NUCLEOTIDE SEQUENCE</scope>
    <source>
        <strain evidence="2">NSC3</strain>
    </source>
</reference>
<dbReference type="InterPro" id="IPR037522">
    <property type="entry name" value="HD_GYP_dom"/>
</dbReference>
<gene>
    <name evidence="2" type="ORF">GPA21_05890</name>
</gene>
<dbReference type="PROSITE" id="PS51832">
    <property type="entry name" value="HD_GYP"/>
    <property type="match status" value="1"/>
</dbReference>
<dbReference type="InterPro" id="IPR003607">
    <property type="entry name" value="HD/PDEase_dom"/>
</dbReference>
<dbReference type="Gene3D" id="1.10.3210.10">
    <property type="entry name" value="Hypothetical protein af1432"/>
    <property type="match status" value="1"/>
</dbReference>
<dbReference type="GO" id="GO:0008081">
    <property type="term" value="F:phosphoric diester hydrolase activity"/>
    <property type="evidence" value="ECO:0007669"/>
    <property type="project" value="UniProtKB-ARBA"/>
</dbReference>
<keyword evidence="3" id="KW-1185">Reference proteome</keyword>
<proteinExistence type="predicted"/>
<dbReference type="EMBL" id="WTVM01000024">
    <property type="protein sequence ID" value="NMG02500.1"/>
    <property type="molecule type" value="Genomic_DNA"/>
</dbReference>
<evidence type="ECO:0000313" key="2">
    <source>
        <dbReference type="EMBL" id="NMG02500.1"/>
    </source>
</evidence>
<name>A0A972J938_9RHOO</name>
<feature type="domain" description="HD-GYP" evidence="1">
    <location>
        <begin position="65"/>
        <end position="253"/>
    </location>
</feature>
<accession>A0A972J938</accession>
<organism evidence="2 3">
    <name type="scientific">Azoarcus taiwanensis</name>
    <dbReference type="NCBI Taxonomy" id="666964"/>
    <lineage>
        <taxon>Bacteria</taxon>
        <taxon>Pseudomonadati</taxon>
        <taxon>Pseudomonadota</taxon>
        <taxon>Betaproteobacteria</taxon>
        <taxon>Rhodocyclales</taxon>
        <taxon>Zoogloeaceae</taxon>
        <taxon>Azoarcus</taxon>
    </lineage>
</organism>
<dbReference type="CDD" id="cd00077">
    <property type="entry name" value="HDc"/>
    <property type="match status" value="1"/>
</dbReference>
<dbReference type="RefSeq" id="WP_168987282.1">
    <property type="nucleotide sequence ID" value="NZ_CAWPHM010000166.1"/>
</dbReference>
<protein>
    <submittedName>
        <fullName evidence="2">HD domain-containing protein</fullName>
    </submittedName>
</protein>
<dbReference type="Proteomes" id="UP000599523">
    <property type="component" value="Unassembled WGS sequence"/>
</dbReference>